<name>A0A368Y9C3_9BACI</name>
<comment type="caution">
    <text evidence="2">The sequence shown here is derived from an EMBL/GenBank/DDBJ whole genome shotgun (WGS) entry which is preliminary data.</text>
</comment>
<dbReference type="PANTHER" id="PTHR37305:SF1">
    <property type="entry name" value="MEMBRANE PROTEIN"/>
    <property type="match status" value="1"/>
</dbReference>
<keyword evidence="1" id="KW-1133">Transmembrane helix</keyword>
<feature type="transmembrane region" description="Helical" evidence="1">
    <location>
        <begin position="203"/>
        <end position="223"/>
    </location>
</feature>
<dbReference type="RefSeq" id="WP_114351637.1">
    <property type="nucleotide sequence ID" value="NZ_QPJJ01000002.1"/>
</dbReference>
<feature type="transmembrane region" description="Helical" evidence="1">
    <location>
        <begin position="50"/>
        <end position="76"/>
    </location>
</feature>
<keyword evidence="3" id="KW-1185">Reference proteome</keyword>
<dbReference type="GO" id="GO:0005886">
    <property type="term" value="C:plasma membrane"/>
    <property type="evidence" value="ECO:0007669"/>
    <property type="project" value="UniProtKB-SubCell"/>
</dbReference>
<feature type="transmembrane region" description="Helical" evidence="1">
    <location>
        <begin position="149"/>
        <end position="172"/>
    </location>
</feature>
<feature type="transmembrane region" description="Helical" evidence="1">
    <location>
        <begin position="179"/>
        <end position="197"/>
    </location>
</feature>
<dbReference type="GO" id="GO:0140359">
    <property type="term" value="F:ABC-type transporter activity"/>
    <property type="evidence" value="ECO:0007669"/>
    <property type="project" value="InterPro"/>
</dbReference>
<proteinExistence type="predicted"/>
<keyword evidence="1" id="KW-0812">Transmembrane</keyword>
<dbReference type="OrthoDB" id="2965760at2"/>
<dbReference type="EMBL" id="QPJJ01000002">
    <property type="protein sequence ID" value="RCW76871.1"/>
    <property type="molecule type" value="Genomic_DNA"/>
</dbReference>
<feature type="transmembrane region" description="Helical" evidence="1">
    <location>
        <begin position="102"/>
        <end position="129"/>
    </location>
</feature>
<organism evidence="2 3">
    <name type="scientific">Saliterribacillus persicus</name>
    <dbReference type="NCBI Taxonomy" id="930114"/>
    <lineage>
        <taxon>Bacteria</taxon>
        <taxon>Bacillati</taxon>
        <taxon>Bacillota</taxon>
        <taxon>Bacilli</taxon>
        <taxon>Bacillales</taxon>
        <taxon>Bacillaceae</taxon>
        <taxon>Saliterribacillus</taxon>
    </lineage>
</organism>
<gene>
    <name evidence="2" type="ORF">DFR57_102146</name>
</gene>
<dbReference type="Proteomes" id="UP000252585">
    <property type="component" value="Unassembled WGS sequence"/>
</dbReference>
<reference evidence="2 3" key="1">
    <citation type="submission" date="2018-07" db="EMBL/GenBank/DDBJ databases">
        <title>Genomic Encyclopedia of Type Strains, Phase IV (KMG-IV): sequencing the most valuable type-strain genomes for metagenomic binning, comparative biology and taxonomic classification.</title>
        <authorList>
            <person name="Goeker M."/>
        </authorList>
    </citation>
    <scope>NUCLEOTIDE SEQUENCE [LARGE SCALE GENOMIC DNA]</scope>
    <source>
        <strain evidence="2 3">DSM 27696</strain>
    </source>
</reference>
<dbReference type="Pfam" id="PF12679">
    <property type="entry name" value="ABC2_membrane_2"/>
    <property type="match status" value="1"/>
</dbReference>
<protein>
    <submittedName>
        <fullName evidence="2">ABC-2 type transport system permease protein</fullName>
    </submittedName>
</protein>
<dbReference type="PANTHER" id="PTHR37305">
    <property type="entry name" value="INTEGRAL MEMBRANE PROTEIN-RELATED"/>
    <property type="match status" value="1"/>
</dbReference>
<accession>A0A368Y9C3</accession>
<evidence type="ECO:0000313" key="2">
    <source>
        <dbReference type="EMBL" id="RCW76871.1"/>
    </source>
</evidence>
<keyword evidence="1" id="KW-0472">Membrane</keyword>
<sequence length="257" mass="29556">MIEVMKIELYKIIKSKQYIFLVVSLFLFIIVALLFMFYNRDPNEINLFSLIYQVFAFNSDIFFPTVSIAFFSSIITKEFQDKTIKMVIGSVYTRQNIIIGKFLASSIVFSVAFLITVLTAFFIAYLLPISSIIYIDYEQLGTLNVFGRMMLITLSTLVFLISFGSFAFLVALIVRNQGLTMLIAIGLLMFYILIPSPDWLTDYIFIGKGVMFYTAFSFLEIPYLEAIKTVLVCILYLLTFIICSTIFFNRFELKDGS</sequence>
<feature type="transmembrane region" description="Helical" evidence="1">
    <location>
        <begin position="230"/>
        <end position="248"/>
    </location>
</feature>
<feature type="transmembrane region" description="Helical" evidence="1">
    <location>
        <begin position="18"/>
        <end position="38"/>
    </location>
</feature>
<dbReference type="AlphaFoldDB" id="A0A368Y9C3"/>
<evidence type="ECO:0000256" key="1">
    <source>
        <dbReference type="SAM" id="Phobius"/>
    </source>
</evidence>
<evidence type="ECO:0000313" key="3">
    <source>
        <dbReference type="Proteomes" id="UP000252585"/>
    </source>
</evidence>